<accession>A0A6H1U8G5</accession>
<keyword evidence="2" id="KW-0150">Chloroplast</keyword>
<proteinExistence type="predicted"/>
<feature type="domain" description="DUF4346" evidence="1">
    <location>
        <begin position="37"/>
        <end position="88"/>
    </location>
</feature>
<organism evidence="2">
    <name type="scientific">Caulacanthus okamurae</name>
    <dbReference type="NCBI Taxonomy" id="152008"/>
    <lineage>
        <taxon>Eukaryota</taxon>
        <taxon>Rhodophyta</taxon>
        <taxon>Florideophyceae</taxon>
        <taxon>Rhodymeniophycidae</taxon>
        <taxon>Gigartinales</taxon>
        <taxon>Caulacanthaceae</taxon>
        <taxon>Caulacanthus</taxon>
    </lineage>
</organism>
<gene>
    <name evidence="2" type="primary">ycf91</name>
</gene>
<dbReference type="AlphaFoldDB" id="A0A6H1U8G5"/>
<dbReference type="EMBL" id="MT193838">
    <property type="protein sequence ID" value="QIZ74736.1"/>
    <property type="molecule type" value="Genomic_DNA"/>
</dbReference>
<dbReference type="GeneID" id="54615739"/>
<protein>
    <submittedName>
        <fullName evidence="2">Conserved hypothetical plastid protein</fullName>
    </submittedName>
</protein>
<evidence type="ECO:0000313" key="2">
    <source>
        <dbReference type="EMBL" id="QIZ74736.1"/>
    </source>
</evidence>
<dbReference type="Pfam" id="PF14251">
    <property type="entry name" value="PterinBD-DUF4346"/>
    <property type="match status" value="1"/>
</dbReference>
<keyword evidence="2" id="KW-0934">Plastid</keyword>
<sequence length="88" mass="10544">MLYKKMDYNYCLIYSNFNNNISLFFFPTRNNFRIYPICITAKQAKNIYSLIILHSNFDNLSVSHCLYLGQELYKAELALFFKQSYVQD</sequence>
<geneLocation type="chloroplast" evidence="2"/>
<name>A0A6H1U8G5_9FLOR</name>
<reference evidence="2" key="1">
    <citation type="submission" date="2020-03" db="EMBL/GenBank/DDBJ databases">
        <title>Complete organellar genome analysis of the invasive marine red alga Caulacanthus okamurae (Caulacanthaceae, Rhodophyta) from Moss Landing, California, USA.</title>
        <authorList>
            <person name="Hughey J.R."/>
        </authorList>
    </citation>
    <scope>NUCLEOTIDE SEQUENCE</scope>
</reference>
<dbReference type="RefSeq" id="YP_009774119.1">
    <property type="nucleotide sequence ID" value="NC_047434.1"/>
</dbReference>
<dbReference type="InterPro" id="IPR025595">
    <property type="entry name" value="PterinBD-DUF4346"/>
</dbReference>
<evidence type="ECO:0000259" key="1">
    <source>
        <dbReference type="Pfam" id="PF14251"/>
    </source>
</evidence>